<comment type="caution">
    <text evidence="12">The sequence shown here is derived from an EMBL/GenBank/DDBJ whole genome shotgun (WGS) entry which is preliminary data.</text>
</comment>
<dbReference type="CDD" id="cd06578">
    <property type="entry name" value="HemD"/>
    <property type="match status" value="1"/>
</dbReference>
<dbReference type="InterPro" id="IPR036108">
    <property type="entry name" value="4pyrrol_syn_uPrphyn_synt_sf"/>
</dbReference>
<dbReference type="GO" id="GO:0006780">
    <property type="term" value="P:uroporphyrinogen III biosynthetic process"/>
    <property type="evidence" value="ECO:0007669"/>
    <property type="project" value="UniProtKB-UniRule"/>
</dbReference>
<sequence>MLVTRTPDRAAELLELLRERGAEPVLVPVQEAQPVTGRQRQDLYELLEAAAQGPRPAVPPGSWTEGRSSAPVTGSHGSPDRAEPLWLVVTSANTVRALHRLALETHGRGLGELLEPGIERGLRVAAVGPATAAELESHAVPVHLQPHRTASAAGLLETWARPEGPDAALAPVRPGTVLLPQSAAASPELTRGLQELGWQVRRRDAYRMAPWPAEDPLVAAPVGQHDPVRTVEQARSELAAGAIDGVILTAPSTVRALADGLVRAPSPALAAIGEPTHTAVVALGLEAVVAESTAPSGLIEALERAVAAPPGRRRPAPPQDIAPSAQEE</sequence>
<dbReference type="EC" id="4.2.1.75" evidence="3 9"/>
<evidence type="ECO:0000256" key="1">
    <source>
        <dbReference type="ARBA" id="ARBA00004772"/>
    </source>
</evidence>
<dbReference type="GO" id="GO:0004852">
    <property type="term" value="F:uroporphyrinogen-III synthase activity"/>
    <property type="evidence" value="ECO:0007669"/>
    <property type="project" value="UniProtKB-UniRule"/>
</dbReference>
<organism evidence="12 13">
    <name type="scientific">Kocuria palustris PEL</name>
    <dbReference type="NCBI Taxonomy" id="1236550"/>
    <lineage>
        <taxon>Bacteria</taxon>
        <taxon>Bacillati</taxon>
        <taxon>Actinomycetota</taxon>
        <taxon>Actinomycetes</taxon>
        <taxon>Micrococcales</taxon>
        <taxon>Micrococcaceae</taxon>
        <taxon>Kocuria</taxon>
    </lineage>
</organism>
<dbReference type="GO" id="GO:0008168">
    <property type="term" value="F:methyltransferase activity"/>
    <property type="evidence" value="ECO:0007669"/>
    <property type="project" value="UniProtKB-KW"/>
</dbReference>
<evidence type="ECO:0000256" key="3">
    <source>
        <dbReference type="ARBA" id="ARBA00013109"/>
    </source>
</evidence>
<evidence type="ECO:0000256" key="10">
    <source>
        <dbReference type="SAM" id="MobiDB-lite"/>
    </source>
</evidence>
<evidence type="ECO:0000313" key="12">
    <source>
        <dbReference type="EMBL" id="EME35531.1"/>
    </source>
</evidence>
<evidence type="ECO:0000256" key="8">
    <source>
        <dbReference type="ARBA" id="ARBA00048617"/>
    </source>
</evidence>
<keyword evidence="5 9" id="KW-0627">Porphyrin biosynthesis</keyword>
<feature type="region of interest" description="Disordered" evidence="10">
    <location>
        <begin position="50"/>
        <end position="81"/>
    </location>
</feature>
<evidence type="ECO:0000256" key="5">
    <source>
        <dbReference type="ARBA" id="ARBA00023244"/>
    </source>
</evidence>
<feature type="compositionally biased region" description="Polar residues" evidence="10">
    <location>
        <begin position="65"/>
        <end position="76"/>
    </location>
</feature>
<protein>
    <recommendedName>
        <fullName evidence="7 9">Uroporphyrinogen-III synthase</fullName>
        <ecNumber evidence="3 9">4.2.1.75</ecNumber>
    </recommendedName>
</protein>
<dbReference type="PANTHER" id="PTHR38042">
    <property type="entry name" value="UROPORPHYRINOGEN-III SYNTHASE, CHLOROPLASTIC"/>
    <property type="match status" value="1"/>
</dbReference>
<evidence type="ECO:0000313" key="13">
    <source>
        <dbReference type="Proteomes" id="UP000009877"/>
    </source>
</evidence>
<dbReference type="GO" id="GO:0006782">
    <property type="term" value="P:protoporphyrinogen IX biosynthetic process"/>
    <property type="evidence" value="ECO:0007669"/>
    <property type="project" value="UniProtKB-UniRule"/>
</dbReference>
<name>M2X8S7_9MICC</name>
<evidence type="ECO:0000256" key="9">
    <source>
        <dbReference type="RuleBase" id="RU366031"/>
    </source>
</evidence>
<dbReference type="PANTHER" id="PTHR38042:SF1">
    <property type="entry name" value="UROPORPHYRINOGEN-III SYNTHASE, CHLOROPLASTIC"/>
    <property type="match status" value="1"/>
</dbReference>
<dbReference type="Proteomes" id="UP000009877">
    <property type="component" value="Unassembled WGS sequence"/>
</dbReference>
<dbReference type="STRING" id="71999.KPaMU14_03565"/>
<dbReference type="Pfam" id="PF02602">
    <property type="entry name" value="HEM4"/>
    <property type="match status" value="1"/>
</dbReference>
<dbReference type="Gene3D" id="3.40.50.10090">
    <property type="match status" value="2"/>
</dbReference>
<keyword evidence="13" id="KW-1185">Reference proteome</keyword>
<dbReference type="GO" id="GO:0032259">
    <property type="term" value="P:methylation"/>
    <property type="evidence" value="ECO:0007669"/>
    <property type="project" value="UniProtKB-KW"/>
</dbReference>
<evidence type="ECO:0000256" key="6">
    <source>
        <dbReference type="ARBA" id="ARBA00037589"/>
    </source>
</evidence>
<evidence type="ECO:0000256" key="4">
    <source>
        <dbReference type="ARBA" id="ARBA00023239"/>
    </source>
</evidence>
<comment type="pathway">
    <text evidence="1 9">Porphyrin-containing compound metabolism; protoporphyrin-IX biosynthesis; coproporphyrinogen-III from 5-aminolevulinate: step 3/4.</text>
</comment>
<dbReference type="InterPro" id="IPR003754">
    <property type="entry name" value="4pyrrol_synth_uPrphyn_synth"/>
</dbReference>
<keyword evidence="12" id="KW-0489">Methyltransferase</keyword>
<evidence type="ECO:0000256" key="2">
    <source>
        <dbReference type="ARBA" id="ARBA00008133"/>
    </source>
</evidence>
<dbReference type="UniPathway" id="UPA00251">
    <property type="reaction ID" value="UER00320"/>
</dbReference>
<keyword evidence="4 9" id="KW-0456">Lyase</keyword>
<feature type="domain" description="Tetrapyrrole biosynthesis uroporphyrinogen III synthase" evidence="11">
    <location>
        <begin position="83"/>
        <end position="300"/>
    </location>
</feature>
<reference evidence="12 13" key="1">
    <citation type="journal article" date="2014" name="Genome Announc.">
        <title>Draft Genome Sequence of Kocuria palustris PEL.</title>
        <authorList>
            <person name="Sharma G."/>
            <person name="Khatri I."/>
            <person name="Subramanian S."/>
        </authorList>
    </citation>
    <scope>NUCLEOTIDE SEQUENCE [LARGE SCALE GENOMIC DNA]</scope>
    <source>
        <strain evidence="12 13">PEL</strain>
    </source>
</reference>
<accession>M2X8S7</accession>
<dbReference type="InterPro" id="IPR039793">
    <property type="entry name" value="UROS/Hem4"/>
</dbReference>
<dbReference type="EMBL" id="ANHZ02000033">
    <property type="protein sequence ID" value="EME35531.1"/>
    <property type="molecule type" value="Genomic_DNA"/>
</dbReference>
<evidence type="ECO:0000259" key="11">
    <source>
        <dbReference type="Pfam" id="PF02602"/>
    </source>
</evidence>
<keyword evidence="12" id="KW-0808">Transferase</keyword>
<gene>
    <name evidence="12" type="ORF">C884_01695</name>
</gene>
<comment type="catalytic activity">
    <reaction evidence="8 9">
        <text>hydroxymethylbilane = uroporphyrinogen III + H2O</text>
        <dbReference type="Rhea" id="RHEA:18965"/>
        <dbReference type="ChEBI" id="CHEBI:15377"/>
        <dbReference type="ChEBI" id="CHEBI:57308"/>
        <dbReference type="ChEBI" id="CHEBI:57845"/>
        <dbReference type="EC" id="4.2.1.75"/>
    </reaction>
</comment>
<comment type="similarity">
    <text evidence="2 9">Belongs to the uroporphyrinogen-III synthase family.</text>
</comment>
<comment type="function">
    <text evidence="6 9">Catalyzes cyclization of the linear tetrapyrrole, hydroxymethylbilane, to the macrocyclic uroporphyrinogen III.</text>
</comment>
<evidence type="ECO:0000256" key="7">
    <source>
        <dbReference type="ARBA" id="ARBA00040167"/>
    </source>
</evidence>
<dbReference type="SUPFAM" id="SSF69618">
    <property type="entry name" value="HemD-like"/>
    <property type="match status" value="2"/>
</dbReference>
<feature type="region of interest" description="Disordered" evidence="10">
    <location>
        <begin position="307"/>
        <end position="328"/>
    </location>
</feature>
<proteinExistence type="inferred from homology"/>
<dbReference type="AlphaFoldDB" id="M2X8S7"/>